<feature type="compositionally biased region" description="Polar residues" evidence="1">
    <location>
        <begin position="1"/>
        <end position="12"/>
    </location>
</feature>
<keyword evidence="2" id="KW-0472">Membrane</keyword>
<protein>
    <submittedName>
        <fullName evidence="3">Uncharacterized protein</fullName>
    </submittedName>
</protein>
<proteinExistence type="predicted"/>
<keyword evidence="2" id="KW-0812">Transmembrane</keyword>
<feature type="region of interest" description="Disordered" evidence="1">
    <location>
        <begin position="1"/>
        <end position="26"/>
    </location>
</feature>
<dbReference type="STRING" id="151549.A0A4C1XH88"/>
<feature type="transmembrane region" description="Helical" evidence="2">
    <location>
        <begin position="34"/>
        <end position="56"/>
    </location>
</feature>
<evidence type="ECO:0000313" key="3">
    <source>
        <dbReference type="EMBL" id="GBP63266.1"/>
    </source>
</evidence>
<accession>A0A4C1XH88</accession>
<dbReference type="OrthoDB" id="8186464at2759"/>
<organism evidence="3 4">
    <name type="scientific">Eumeta variegata</name>
    <name type="common">Bagworm moth</name>
    <name type="synonym">Eumeta japonica</name>
    <dbReference type="NCBI Taxonomy" id="151549"/>
    <lineage>
        <taxon>Eukaryota</taxon>
        <taxon>Metazoa</taxon>
        <taxon>Ecdysozoa</taxon>
        <taxon>Arthropoda</taxon>
        <taxon>Hexapoda</taxon>
        <taxon>Insecta</taxon>
        <taxon>Pterygota</taxon>
        <taxon>Neoptera</taxon>
        <taxon>Endopterygota</taxon>
        <taxon>Lepidoptera</taxon>
        <taxon>Glossata</taxon>
        <taxon>Ditrysia</taxon>
        <taxon>Tineoidea</taxon>
        <taxon>Psychidae</taxon>
        <taxon>Oiketicinae</taxon>
        <taxon>Eumeta</taxon>
    </lineage>
</organism>
<sequence length="179" mass="18989">MKTSQQNLQSEIDSLEDEDGRVGKGGAWTPPNSAASALLIVCLLFGVVTFNSYAAFITSVLSVRVASLDTVAAVLNSPDFKIGYIQNGADQMYLMSTKDAQLNAFYIRGYSDAANLVSSAAEGLSRAATQNKGGHDKGPIMVGFQAGDSAFITTEKAVARLKAMSDLYRKVDALGSIFM</sequence>
<keyword evidence="2" id="KW-1133">Transmembrane helix</keyword>
<reference evidence="3 4" key="1">
    <citation type="journal article" date="2019" name="Commun. Biol.">
        <title>The bagworm genome reveals a unique fibroin gene that provides high tensile strength.</title>
        <authorList>
            <person name="Kono N."/>
            <person name="Nakamura H."/>
            <person name="Ohtoshi R."/>
            <person name="Tomita M."/>
            <person name="Numata K."/>
            <person name="Arakawa K."/>
        </authorList>
    </citation>
    <scope>NUCLEOTIDE SEQUENCE [LARGE SCALE GENOMIC DNA]</scope>
</reference>
<evidence type="ECO:0000256" key="2">
    <source>
        <dbReference type="SAM" id="Phobius"/>
    </source>
</evidence>
<dbReference type="Proteomes" id="UP000299102">
    <property type="component" value="Unassembled WGS sequence"/>
</dbReference>
<dbReference type="AlphaFoldDB" id="A0A4C1XH88"/>
<name>A0A4C1XH88_EUMVA</name>
<dbReference type="EMBL" id="BGZK01000865">
    <property type="protein sequence ID" value="GBP63266.1"/>
    <property type="molecule type" value="Genomic_DNA"/>
</dbReference>
<comment type="caution">
    <text evidence="3">The sequence shown here is derived from an EMBL/GenBank/DDBJ whole genome shotgun (WGS) entry which is preliminary data.</text>
</comment>
<gene>
    <name evidence="3" type="ORF">EVAR_89056_1</name>
</gene>
<evidence type="ECO:0000256" key="1">
    <source>
        <dbReference type="SAM" id="MobiDB-lite"/>
    </source>
</evidence>
<evidence type="ECO:0000313" key="4">
    <source>
        <dbReference type="Proteomes" id="UP000299102"/>
    </source>
</evidence>
<keyword evidence="4" id="KW-1185">Reference proteome</keyword>